<evidence type="ECO:0000256" key="1">
    <source>
        <dbReference type="ARBA" id="ARBA00009940"/>
    </source>
</evidence>
<dbReference type="GO" id="GO:1903373">
    <property type="term" value="P:positive regulation of endoplasmic reticulum tubular network organization"/>
    <property type="evidence" value="ECO:0007669"/>
    <property type="project" value="UniProtKB-UniRule"/>
</dbReference>
<proteinExistence type="inferred from homology"/>
<evidence type="ECO:0000313" key="5">
    <source>
        <dbReference type="EMBL" id="TDG51845.1"/>
    </source>
</evidence>
<keyword evidence="2" id="KW-0863">Zinc-finger</keyword>
<dbReference type="KEGG" id="dnv:108654355"/>
<comment type="similarity">
    <text evidence="1 2">Belongs to the lunapark family.</text>
</comment>
<feature type="region of interest" description="Disordered" evidence="3">
    <location>
        <begin position="159"/>
        <end position="185"/>
    </location>
</feature>
<dbReference type="EMBL" id="LSRL02000007">
    <property type="protein sequence ID" value="TDG51845.1"/>
    <property type="molecule type" value="Genomic_DNA"/>
</dbReference>
<sequence>MGFVLSKFRKEKSTTAVLEGLQLQIQDLEKYVINTQEQKRRFVSNFVGFTIGAYIVGFALWYFFYFPPTMQERIMYLVPLLLFPLLIIFLRQMFTWYFQRKLNKNGDKLAQLKQKKTKILEQVMDKETYKVAVQLLERFGDKQQSRISGLLSSSTARSLNQSSNSLNRSVSSSLQRTPQPAGAAAAAAAAQRNMLTPYTGVYRNMNNNNVNTSVVAPQMALNTTPQTRSTQVVRRRTPFPVVDESSRSALDRFVDFIVGDSPQNRFGMICKECHRHNGMLPMEEYEYTTFHCAFCGALNPARKERPVAPRLSLNAAQSQTPTLIKNGSSDSDSSDDEDEDSEEDNKHLARRALHKELPSTDTDADMDMEVDEADAEADAEPTPATATKTEETESAASQTETEAKAN</sequence>
<comment type="caution">
    <text evidence="5">The sequence shown here is derived from an EMBL/GenBank/DDBJ whole genome shotgun (WGS) entry which is preliminary data.</text>
</comment>
<keyword evidence="6" id="KW-1185">Reference proteome</keyword>
<feature type="compositionally biased region" description="Acidic residues" evidence="3">
    <location>
        <begin position="362"/>
        <end position="379"/>
    </location>
</feature>
<dbReference type="PANTHER" id="PTHR22166">
    <property type="entry name" value="ENDOPLASMIC RETICULUM JUNCTION FORMATION PROTEIN LUNAPARK"/>
    <property type="match status" value="1"/>
</dbReference>
<dbReference type="OMA" id="CGYFNPS"/>
<dbReference type="STRING" id="7232.A0A484BV95"/>
<comment type="subcellular location">
    <subcellularLocation>
        <location evidence="2">Endoplasmic reticulum membrane</location>
        <topology evidence="2">Multi-pass membrane protein</topology>
    </subcellularLocation>
</comment>
<dbReference type="GO" id="GO:0008270">
    <property type="term" value="F:zinc ion binding"/>
    <property type="evidence" value="ECO:0007669"/>
    <property type="project" value="UniProtKB-KW"/>
</dbReference>
<comment type="function">
    <text evidence="2">Plays a role in determining ER morphology.</text>
</comment>
<dbReference type="Pfam" id="PF10058">
    <property type="entry name" value="Zn_ribbon_10"/>
    <property type="match status" value="1"/>
</dbReference>
<protein>
    <recommendedName>
        <fullName evidence="2">Endoplasmic reticulum junction formation protein lunapark</fullName>
    </recommendedName>
</protein>
<evidence type="ECO:0000313" key="6">
    <source>
        <dbReference type="Proteomes" id="UP000295192"/>
    </source>
</evidence>
<dbReference type="Proteomes" id="UP000295192">
    <property type="component" value="Unassembled WGS sequence"/>
</dbReference>
<evidence type="ECO:0000256" key="2">
    <source>
        <dbReference type="RuleBase" id="RU367073"/>
    </source>
</evidence>
<keyword evidence="2" id="KW-1133">Transmembrane helix</keyword>
<feature type="region of interest" description="Disordered" evidence="3">
    <location>
        <begin position="313"/>
        <end position="406"/>
    </location>
</feature>
<comment type="domain">
    <text evidence="2">The C4-type zinc finger motif is necessary both for its ER three-way tubular junction localization and formation.</text>
</comment>
<keyword evidence="2" id="KW-0862">Zinc</keyword>
<feature type="compositionally biased region" description="Polar residues" evidence="3">
    <location>
        <begin position="314"/>
        <end position="327"/>
    </location>
</feature>
<dbReference type="InterPro" id="IPR019273">
    <property type="entry name" value="Lunapark_Znf"/>
</dbReference>
<name>A0A484BV95_DRONA</name>
<dbReference type="OrthoDB" id="3169036at2759"/>
<evidence type="ECO:0000259" key="4">
    <source>
        <dbReference type="Pfam" id="PF10058"/>
    </source>
</evidence>
<dbReference type="GO" id="GO:0098826">
    <property type="term" value="C:endoplasmic reticulum tubular network membrane"/>
    <property type="evidence" value="ECO:0007669"/>
    <property type="project" value="UniProtKB-UniRule"/>
</dbReference>
<reference evidence="5 6" key="1">
    <citation type="journal article" date="2019" name="J. Hered.">
        <title>An Improved Genome Assembly for Drosophila navojoa, the Basal Species in the mojavensis Cluster.</title>
        <authorList>
            <person name="Vanderlinde T."/>
            <person name="Dupim E.G."/>
            <person name="Nazario-Yepiz N.O."/>
            <person name="Carvalho A.B."/>
        </authorList>
    </citation>
    <scope>NUCLEOTIDE SEQUENCE [LARGE SCALE GENOMIC DNA]</scope>
    <source>
        <strain evidence="5">Navoj_Jal97</strain>
        <tissue evidence="5">Whole organism</tissue>
    </source>
</reference>
<evidence type="ECO:0000256" key="3">
    <source>
        <dbReference type="SAM" id="MobiDB-lite"/>
    </source>
</evidence>
<dbReference type="InterPro" id="IPR040115">
    <property type="entry name" value="Lnp"/>
</dbReference>
<accession>A0A484BV95</accession>
<feature type="compositionally biased region" description="Acidic residues" evidence="3">
    <location>
        <begin position="332"/>
        <end position="343"/>
    </location>
</feature>
<keyword evidence="2" id="KW-0812">Transmembrane</keyword>
<organism evidence="5 6">
    <name type="scientific">Drosophila navojoa</name>
    <name type="common">Fruit fly</name>
    <dbReference type="NCBI Taxonomy" id="7232"/>
    <lineage>
        <taxon>Eukaryota</taxon>
        <taxon>Metazoa</taxon>
        <taxon>Ecdysozoa</taxon>
        <taxon>Arthropoda</taxon>
        <taxon>Hexapoda</taxon>
        <taxon>Insecta</taxon>
        <taxon>Pterygota</taxon>
        <taxon>Neoptera</taxon>
        <taxon>Endopterygota</taxon>
        <taxon>Diptera</taxon>
        <taxon>Brachycera</taxon>
        <taxon>Muscomorpha</taxon>
        <taxon>Ephydroidea</taxon>
        <taxon>Drosophilidae</taxon>
        <taxon>Drosophila</taxon>
    </lineage>
</organism>
<dbReference type="AlphaFoldDB" id="A0A484BV95"/>
<dbReference type="PANTHER" id="PTHR22166:SF12">
    <property type="entry name" value="ENDOPLASMIC RETICULUM JUNCTION FORMATION PROTEIN LUNAPARK"/>
    <property type="match status" value="1"/>
</dbReference>
<gene>
    <name evidence="5" type="ORF">AWZ03_001905</name>
</gene>
<keyword evidence="2" id="KW-0472">Membrane</keyword>
<dbReference type="GO" id="GO:0071788">
    <property type="term" value="P:endoplasmic reticulum tubular network maintenance"/>
    <property type="evidence" value="ECO:0007669"/>
    <property type="project" value="UniProtKB-UniRule"/>
</dbReference>
<keyword evidence="2" id="KW-0479">Metal-binding</keyword>
<feature type="transmembrane region" description="Helical" evidence="2">
    <location>
        <begin position="76"/>
        <end position="98"/>
    </location>
</feature>
<feature type="transmembrane region" description="Helical" evidence="2">
    <location>
        <begin position="42"/>
        <end position="64"/>
    </location>
</feature>
<feature type="domain" description="Lunapark zinc ribbon" evidence="4">
    <location>
        <begin position="250"/>
        <end position="299"/>
    </location>
</feature>
<keyword evidence="2" id="KW-0256">Endoplasmic reticulum</keyword>